<feature type="compositionally biased region" description="Basic and acidic residues" evidence="1">
    <location>
        <begin position="1"/>
        <end position="18"/>
    </location>
</feature>
<dbReference type="InterPro" id="IPR006073">
    <property type="entry name" value="GTP-bd"/>
</dbReference>
<gene>
    <name evidence="3" type="ORF">BGZ95_004549</name>
</gene>
<comment type="caution">
    <text evidence="3">The sequence shown here is derived from an EMBL/GenBank/DDBJ whole genome shotgun (WGS) entry which is preliminary data.</text>
</comment>
<keyword evidence="4" id="KW-1185">Reference proteome</keyword>
<dbReference type="SUPFAM" id="SSF52540">
    <property type="entry name" value="P-loop containing nucleoside triphosphate hydrolases"/>
    <property type="match status" value="1"/>
</dbReference>
<feature type="domain" description="G" evidence="2">
    <location>
        <begin position="112"/>
        <end position="216"/>
    </location>
</feature>
<dbReference type="EMBL" id="JAAAIL010000215">
    <property type="protein sequence ID" value="KAG0278159.1"/>
    <property type="molecule type" value="Genomic_DNA"/>
</dbReference>
<name>A0AAD4DHA2_9FUNG</name>
<reference evidence="3" key="1">
    <citation type="journal article" date="2020" name="Fungal Divers.">
        <title>Resolving the Mortierellaceae phylogeny through synthesis of multi-gene phylogenetics and phylogenomics.</title>
        <authorList>
            <person name="Vandepol N."/>
            <person name="Liber J."/>
            <person name="Desiro A."/>
            <person name="Na H."/>
            <person name="Kennedy M."/>
            <person name="Barry K."/>
            <person name="Grigoriev I.V."/>
            <person name="Miller A.N."/>
            <person name="O'Donnell K."/>
            <person name="Stajich J.E."/>
            <person name="Bonito G."/>
        </authorList>
    </citation>
    <scope>NUCLEOTIDE SEQUENCE</scope>
    <source>
        <strain evidence="3">NRRL 28262</strain>
    </source>
</reference>
<dbReference type="InterPro" id="IPR027417">
    <property type="entry name" value="P-loop_NTPase"/>
</dbReference>
<dbReference type="GO" id="GO:0005525">
    <property type="term" value="F:GTP binding"/>
    <property type="evidence" value="ECO:0007669"/>
    <property type="project" value="InterPro"/>
</dbReference>
<accession>A0AAD4DHA2</accession>
<dbReference type="Pfam" id="PF01926">
    <property type="entry name" value="MMR_HSR1"/>
    <property type="match status" value="1"/>
</dbReference>
<evidence type="ECO:0000313" key="4">
    <source>
        <dbReference type="Proteomes" id="UP001194580"/>
    </source>
</evidence>
<evidence type="ECO:0000259" key="2">
    <source>
        <dbReference type="Pfam" id="PF01926"/>
    </source>
</evidence>
<dbReference type="Proteomes" id="UP001194580">
    <property type="component" value="Unassembled WGS sequence"/>
</dbReference>
<dbReference type="Gene3D" id="3.40.50.300">
    <property type="entry name" value="P-loop containing nucleotide triphosphate hydrolases"/>
    <property type="match status" value="1"/>
</dbReference>
<feature type="region of interest" description="Disordered" evidence="1">
    <location>
        <begin position="1"/>
        <end position="111"/>
    </location>
</feature>
<evidence type="ECO:0000313" key="3">
    <source>
        <dbReference type="EMBL" id="KAG0278159.1"/>
    </source>
</evidence>
<evidence type="ECO:0000256" key="1">
    <source>
        <dbReference type="SAM" id="MobiDB-lite"/>
    </source>
</evidence>
<sequence length="332" mass="36091">MHLHNRGSDEEPKLEDQAQHPLQADSATTPPPATSGPPDDDIHVETQDFNIPCLPTTHSFESSDTLLPHSSTPLPSTSPHSATSPLLSTSPLPSTSSLPSTSPLPRSPPARKVVLIGNPGVGKSTILNALGGNFPSGFSKVSGLTRTVTSQHVTLDQGRIALELYDVPGIDDCPAENGEDPIVTYLQELQKTLNSGGTFVIIFVIKPSSGRISPSDFLVMKTVIDSLKQAPKVGWILTRAGREDMEEYCTPEYGAMLVEKLGKIVQNKNKKILPSPYPLVLVKHDARIGFSDQDKKDILNYALRLKSDKVQSLNMVEQVVRNFFDHAKSKIF</sequence>
<protein>
    <recommendedName>
        <fullName evidence="2">G domain-containing protein</fullName>
    </recommendedName>
</protein>
<organism evidence="3 4">
    <name type="scientific">Linnemannia exigua</name>
    <dbReference type="NCBI Taxonomy" id="604196"/>
    <lineage>
        <taxon>Eukaryota</taxon>
        <taxon>Fungi</taxon>
        <taxon>Fungi incertae sedis</taxon>
        <taxon>Mucoromycota</taxon>
        <taxon>Mortierellomycotina</taxon>
        <taxon>Mortierellomycetes</taxon>
        <taxon>Mortierellales</taxon>
        <taxon>Mortierellaceae</taxon>
        <taxon>Linnemannia</taxon>
    </lineage>
</organism>
<dbReference type="AlphaFoldDB" id="A0AAD4DHA2"/>
<feature type="compositionally biased region" description="Low complexity" evidence="1">
    <location>
        <begin position="62"/>
        <end position="104"/>
    </location>
</feature>
<dbReference type="CDD" id="cd00882">
    <property type="entry name" value="Ras_like_GTPase"/>
    <property type="match status" value="1"/>
</dbReference>
<proteinExistence type="predicted"/>